<accession>A0A7Y9LP67</accession>
<dbReference type="SUPFAM" id="SSF63829">
    <property type="entry name" value="Calcium-dependent phosphotriesterase"/>
    <property type="match status" value="1"/>
</dbReference>
<dbReference type="RefSeq" id="WP_179587808.1">
    <property type="nucleotide sequence ID" value="NZ_JACBYR010000001.1"/>
</dbReference>
<name>A0A7Y9LP67_9BURK</name>
<comment type="caution">
    <text evidence="1">The sequence shown here is derived from an EMBL/GenBank/DDBJ whole genome shotgun (WGS) entry which is preliminary data.</text>
</comment>
<reference evidence="1 2" key="1">
    <citation type="submission" date="2020-07" db="EMBL/GenBank/DDBJ databases">
        <title>Genomic Encyclopedia of Type Strains, Phase IV (KMG-V): Genome sequencing to study the core and pangenomes of soil and plant-associated prokaryotes.</title>
        <authorList>
            <person name="Whitman W."/>
        </authorList>
    </citation>
    <scope>NUCLEOTIDE SEQUENCE [LARGE SCALE GENOMIC DNA]</scope>
    <source>
        <strain evidence="1 2">SAS40</strain>
    </source>
</reference>
<dbReference type="EMBL" id="JACBYR010000001">
    <property type="protein sequence ID" value="NYE84075.1"/>
    <property type="molecule type" value="Genomic_DNA"/>
</dbReference>
<dbReference type="AlphaFoldDB" id="A0A7Y9LP67"/>
<sequence length="617" mass="65367">MSYLTDEFRAKKRAEQGVVTVEGQMLEDIVAANPSRRTMLKSGFGLSMLSVFGVTSLAACGGSDDNDNGTSTPTSPALNYGVTFTPIAKVTDRAAPAFDAVIVPNGYVAEVIFSAGDPVVAGSTGYKGAFQTSAETERQSGGQHDGMHFYAIPNVDPQKGGLLAINHEALDTAILFAGSYNAATATAEQKKIALSNVGVSVIEVQRADDGKWSVKQNSTYNKRYTGNTVYQVGGPAKSVVGNTVVGTLNNCSSGHTPWGTYLTCEESTDNYLDPTQPEVGYGWVVEIDPLGTLVQPTKRTAMGRFDHENTAYMTNSANRVAFYMGDDGTPGCIYKFIPSKAFDPANRAANANLLDEGTLYVARFNGDGSGNWVELTQGKNGLVVGATDPGNFTQVAVGAVAPSTVVNFNTQADVLVNTKSAARVAGGTLMDRPEWITVGQDGTVLCTLTNNGSRKRVDAANPRVDNAHGHIVRWKEAGNSPLATTFTWDLLLQAGDPSIAATNLKGNIVGNTFSSPDGIRIDPQGRLWVQTDSGTGANITDTFGNNSMYYIDQKTGESKRFLAGPTGCEITGIAYTPDLTTFFINIQHPTGKWPSANLPARSSTVVVRRTDGKPVGA</sequence>
<dbReference type="InterPro" id="IPR008557">
    <property type="entry name" value="PhoX"/>
</dbReference>
<protein>
    <recommendedName>
        <fullName evidence="3">dTDP-glucose 4,6-dehydratase</fullName>
    </recommendedName>
</protein>
<proteinExistence type="predicted"/>
<keyword evidence="2" id="KW-1185">Reference proteome</keyword>
<evidence type="ECO:0000313" key="2">
    <source>
        <dbReference type="Proteomes" id="UP000542125"/>
    </source>
</evidence>
<evidence type="ECO:0008006" key="3">
    <source>
        <dbReference type="Google" id="ProtNLM"/>
    </source>
</evidence>
<dbReference type="PANTHER" id="PTHR35399">
    <property type="entry name" value="SLR8030 PROTEIN"/>
    <property type="match status" value="1"/>
</dbReference>
<gene>
    <name evidence="1" type="ORF">FHW18_003346</name>
</gene>
<dbReference type="Pfam" id="PF05787">
    <property type="entry name" value="PhoX"/>
    <property type="match status" value="1"/>
</dbReference>
<dbReference type="PANTHER" id="PTHR35399:SF2">
    <property type="entry name" value="DUF839 DOMAIN-CONTAINING PROTEIN"/>
    <property type="match status" value="1"/>
</dbReference>
<dbReference type="Proteomes" id="UP000542125">
    <property type="component" value="Unassembled WGS sequence"/>
</dbReference>
<organism evidence="1 2">
    <name type="scientific">Pigmentiphaga litoralis</name>
    <dbReference type="NCBI Taxonomy" id="516702"/>
    <lineage>
        <taxon>Bacteria</taxon>
        <taxon>Pseudomonadati</taxon>
        <taxon>Pseudomonadota</taxon>
        <taxon>Betaproteobacteria</taxon>
        <taxon>Burkholderiales</taxon>
        <taxon>Alcaligenaceae</taxon>
        <taxon>Pigmentiphaga</taxon>
    </lineage>
</organism>
<evidence type="ECO:0000313" key="1">
    <source>
        <dbReference type="EMBL" id="NYE84075.1"/>
    </source>
</evidence>